<keyword evidence="3" id="KW-1185">Reference proteome</keyword>
<keyword evidence="1" id="KW-0472">Membrane</keyword>
<evidence type="ECO:0000313" key="2">
    <source>
        <dbReference type="EMBL" id="GAA4502154.1"/>
    </source>
</evidence>
<accession>A0ABP8QGN1</accession>
<evidence type="ECO:0000313" key="3">
    <source>
        <dbReference type="Proteomes" id="UP001501243"/>
    </source>
</evidence>
<sequence length="56" mass="5616">MLCAVLASTLTGCQVAGDIFKGGMWIGAIAVFLVVAIIWWLVSKMSGGNGGGGTSV</sequence>
<protein>
    <recommendedName>
        <fullName evidence="4">Phosphatidate cytidylyltransferase</fullName>
    </recommendedName>
</protein>
<proteinExistence type="predicted"/>
<organism evidence="2 3">
    <name type="scientific">Hymenobacter ginsengisoli</name>
    <dbReference type="NCBI Taxonomy" id="1051626"/>
    <lineage>
        <taxon>Bacteria</taxon>
        <taxon>Pseudomonadati</taxon>
        <taxon>Bacteroidota</taxon>
        <taxon>Cytophagia</taxon>
        <taxon>Cytophagales</taxon>
        <taxon>Hymenobacteraceae</taxon>
        <taxon>Hymenobacter</taxon>
    </lineage>
</organism>
<evidence type="ECO:0000256" key="1">
    <source>
        <dbReference type="SAM" id="Phobius"/>
    </source>
</evidence>
<name>A0ABP8QGN1_9BACT</name>
<comment type="caution">
    <text evidence="2">The sequence shown here is derived from an EMBL/GenBank/DDBJ whole genome shotgun (WGS) entry which is preliminary data.</text>
</comment>
<evidence type="ECO:0008006" key="4">
    <source>
        <dbReference type="Google" id="ProtNLM"/>
    </source>
</evidence>
<feature type="transmembrane region" description="Helical" evidence="1">
    <location>
        <begin position="25"/>
        <end position="42"/>
    </location>
</feature>
<keyword evidence="1" id="KW-0812">Transmembrane</keyword>
<reference evidence="3" key="1">
    <citation type="journal article" date="2019" name="Int. J. Syst. Evol. Microbiol.">
        <title>The Global Catalogue of Microorganisms (GCM) 10K type strain sequencing project: providing services to taxonomists for standard genome sequencing and annotation.</title>
        <authorList>
            <consortium name="The Broad Institute Genomics Platform"/>
            <consortium name="The Broad Institute Genome Sequencing Center for Infectious Disease"/>
            <person name="Wu L."/>
            <person name="Ma J."/>
        </authorList>
    </citation>
    <scope>NUCLEOTIDE SEQUENCE [LARGE SCALE GENOMIC DNA]</scope>
    <source>
        <strain evidence="3">JCM 17841</strain>
    </source>
</reference>
<dbReference type="Proteomes" id="UP001501243">
    <property type="component" value="Unassembled WGS sequence"/>
</dbReference>
<dbReference type="EMBL" id="BAABGQ010000006">
    <property type="protein sequence ID" value="GAA4502154.1"/>
    <property type="molecule type" value="Genomic_DNA"/>
</dbReference>
<keyword evidence="1" id="KW-1133">Transmembrane helix</keyword>
<gene>
    <name evidence="2" type="ORF">GCM10023172_25080</name>
</gene>